<dbReference type="SUPFAM" id="SSF52467">
    <property type="entry name" value="DHS-like NAD/FAD-binding domain"/>
    <property type="match status" value="1"/>
</dbReference>
<comment type="cofactor">
    <cofactor evidence="10">
        <name>Mg(2+)</name>
        <dbReference type="ChEBI" id="CHEBI:18420"/>
    </cofactor>
    <text evidence="10">Binds 1 Mg(2+) per subunit.</text>
</comment>
<evidence type="ECO:0000256" key="6">
    <source>
        <dbReference type="ARBA" id="ARBA00022793"/>
    </source>
</evidence>
<dbReference type="Gene3D" id="3.40.50.970">
    <property type="match status" value="2"/>
</dbReference>
<accession>A0A0D6Q324</accession>
<evidence type="ECO:0000256" key="4">
    <source>
        <dbReference type="ARBA" id="ARBA00013202"/>
    </source>
</evidence>
<protein>
    <recommendedName>
        <fullName evidence="4">pyruvate decarboxylase</fullName>
        <ecNumber evidence="4">4.1.1.1</ecNumber>
    </recommendedName>
</protein>
<dbReference type="FunFam" id="3.40.50.970:FF:000019">
    <property type="entry name" value="Pyruvate decarboxylase isozyme"/>
    <property type="match status" value="1"/>
</dbReference>
<evidence type="ECO:0000256" key="3">
    <source>
        <dbReference type="ARBA" id="ARBA00007812"/>
    </source>
</evidence>
<dbReference type="GO" id="GO:0005829">
    <property type="term" value="C:cytosol"/>
    <property type="evidence" value="ECO:0007669"/>
    <property type="project" value="TreeGrafter"/>
</dbReference>
<proteinExistence type="inferred from homology"/>
<dbReference type="Pfam" id="PF02775">
    <property type="entry name" value="TPP_enzyme_C"/>
    <property type="match status" value="1"/>
</dbReference>
<name>A0A0D6Q324_KOMEU</name>
<dbReference type="InterPro" id="IPR011766">
    <property type="entry name" value="TPP_enzyme_TPP-bd"/>
</dbReference>
<feature type="domain" description="Thiamine pyrophosphate enzyme central" evidence="12">
    <location>
        <begin position="199"/>
        <end position="310"/>
    </location>
</feature>
<evidence type="ECO:0000256" key="8">
    <source>
        <dbReference type="ARBA" id="ARBA00023052"/>
    </source>
</evidence>
<dbReference type="InterPro" id="IPR012110">
    <property type="entry name" value="PDC/IPDC-like"/>
</dbReference>
<evidence type="ECO:0000256" key="2">
    <source>
        <dbReference type="ARBA" id="ARBA00001964"/>
    </source>
</evidence>
<dbReference type="Pfam" id="PF00205">
    <property type="entry name" value="TPP_enzyme_M"/>
    <property type="match status" value="1"/>
</dbReference>
<evidence type="ECO:0000256" key="9">
    <source>
        <dbReference type="ARBA" id="ARBA00023239"/>
    </source>
</evidence>
<dbReference type="PANTHER" id="PTHR43452">
    <property type="entry name" value="PYRUVATE DECARBOXYLASE"/>
    <property type="match status" value="1"/>
</dbReference>
<comment type="caution">
    <text evidence="15">The sequence shown here is derived from an EMBL/GenBank/DDBJ whole genome shotgun (WGS) entry which is preliminary data.</text>
</comment>
<dbReference type="PIRSF" id="PIRSF036565">
    <property type="entry name" value="Pyruvt_ip_decrb"/>
    <property type="match status" value="1"/>
</dbReference>
<dbReference type="Pfam" id="PF02776">
    <property type="entry name" value="TPP_enzyme_N"/>
    <property type="match status" value="1"/>
</dbReference>
<dbReference type="PANTHER" id="PTHR43452:SF1">
    <property type="entry name" value="PYRUVATE DECARBOXYLASE C186.09-RELATED"/>
    <property type="match status" value="1"/>
</dbReference>
<reference evidence="15 16" key="1">
    <citation type="submission" date="2012-11" db="EMBL/GenBank/DDBJ databases">
        <title>Whole genome sequence of Gluconacetobacter europaeus NBRC3261.</title>
        <authorList>
            <person name="Azuma Y."/>
            <person name="Higashiura N."/>
            <person name="Hirakawa H."/>
            <person name="Matsushita K."/>
        </authorList>
    </citation>
    <scope>NUCLEOTIDE SEQUENCE [LARGE SCALE GENOMIC DNA]</scope>
    <source>
        <strain evidence="15 16">NBRC 3261</strain>
    </source>
</reference>
<dbReference type="Gene3D" id="3.40.50.1220">
    <property type="entry name" value="TPP-binding domain"/>
    <property type="match status" value="1"/>
</dbReference>
<dbReference type="GO" id="GO:0004737">
    <property type="term" value="F:pyruvate decarboxylase activity"/>
    <property type="evidence" value="ECO:0007669"/>
    <property type="project" value="UniProtKB-EC"/>
</dbReference>
<evidence type="ECO:0000256" key="5">
    <source>
        <dbReference type="ARBA" id="ARBA00022723"/>
    </source>
</evidence>
<comment type="similarity">
    <text evidence="3 11">Belongs to the TPP enzyme family.</text>
</comment>
<evidence type="ECO:0000313" key="16">
    <source>
        <dbReference type="Proteomes" id="UP000032675"/>
    </source>
</evidence>
<sequence length="564" mass="60435">MTYTVGHYLGERLAQIGLKDHFAVAGDYNLVLLDQLLEIDGLRQVYCCNELNCGFSAEGYARANGAGAAVVTFSVGALSALNAIGGAYAENLPVILISGAPNSNDHGSGHILHHTIGTPDYGYQLEIARRLTCAAVSITSAEDAPVLIDHAIRTALREKKPAYIEIACNVAPMPCPRPGPVGAILADAPSDPETLKLAIDELASFIAARKKPIMLVGSRLRAAGCEEAAIRLADTLGCAVTSMAAAKSFFPEDHPAYAGTYWGDVSSPGAQQIFDWADGVLCLTPVFNDYSTVGWTAWPKGDNVALMDGRHIAAGGKAFDGVHLRDVIEGLIERLKGQPKKDATLVEYRRIKSPEAPVAAADPKAPLVRAEMARQIQGLLTSDTSVIAETGDSWFNAMQMKLPRGARVELEMQWGHIGWSVPATFGYAVAAPERRIIAMIGDGSFQLTAQEVAQMVRLKLPVIIFLVNNRGYTIEVQIHDGPYNNIKNWDYAGLMNVFNAEDGHGKGFRATTGAEMEKAIAAAVANKEGPTLIECVIDRDDCTSDLISWGRRVATANARPPAAR</sequence>
<dbReference type="CDD" id="cd07038">
    <property type="entry name" value="TPP_PYR_PDC_IPDC_like"/>
    <property type="match status" value="1"/>
</dbReference>
<comment type="cofactor">
    <cofactor evidence="2">
        <name>thiamine diphosphate</name>
        <dbReference type="ChEBI" id="CHEBI:58937"/>
    </cofactor>
</comment>
<dbReference type="GO" id="GO:0030976">
    <property type="term" value="F:thiamine pyrophosphate binding"/>
    <property type="evidence" value="ECO:0007669"/>
    <property type="project" value="InterPro"/>
</dbReference>
<keyword evidence="7 10" id="KW-0460">Magnesium</keyword>
<keyword evidence="9" id="KW-0456">Lyase</keyword>
<dbReference type="InterPro" id="IPR000399">
    <property type="entry name" value="TPP-bd_CS"/>
</dbReference>
<dbReference type="InterPro" id="IPR047214">
    <property type="entry name" value="TPP_PDC_IPDC"/>
</dbReference>
<keyword evidence="15" id="KW-0670">Pyruvate</keyword>
<comment type="catalytic activity">
    <reaction evidence="1">
        <text>a 2-oxocarboxylate + H(+) = an aldehyde + CO2</text>
        <dbReference type="Rhea" id="RHEA:11628"/>
        <dbReference type="ChEBI" id="CHEBI:15378"/>
        <dbReference type="ChEBI" id="CHEBI:16526"/>
        <dbReference type="ChEBI" id="CHEBI:17478"/>
        <dbReference type="ChEBI" id="CHEBI:35179"/>
        <dbReference type="EC" id="4.1.1.1"/>
    </reaction>
</comment>
<evidence type="ECO:0000256" key="1">
    <source>
        <dbReference type="ARBA" id="ARBA00001041"/>
    </source>
</evidence>
<dbReference type="Proteomes" id="UP000032675">
    <property type="component" value="Unassembled WGS sequence"/>
</dbReference>
<dbReference type="EMBL" id="BANI01000149">
    <property type="protein sequence ID" value="GAN97375.1"/>
    <property type="molecule type" value="Genomic_DNA"/>
</dbReference>
<dbReference type="FunFam" id="3.40.50.1220:FF:000009">
    <property type="entry name" value="Pyruvate decarboxylase 1"/>
    <property type="match status" value="1"/>
</dbReference>
<dbReference type="CDD" id="cd02005">
    <property type="entry name" value="TPP_PDC_IPDC"/>
    <property type="match status" value="1"/>
</dbReference>
<gene>
    <name evidence="15" type="ORF">Geu3261_0169_024</name>
</gene>
<dbReference type="InterPro" id="IPR012000">
    <property type="entry name" value="Thiamin_PyroP_enz_cen_dom"/>
</dbReference>
<dbReference type="FunFam" id="3.40.50.970:FF:000024">
    <property type="entry name" value="Pyruvate decarboxylase isozyme"/>
    <property type="match status" value="1"/>
</dbReference>
<dbReference type="GO" id="GO:0000949">
    <property type="term" value="P:aromatic amino acid family catabolic process to alcohol via Ehrlich pathway"/>
    <property type="evidence" value="ECO:0007669"/>
    <property type="project" value="TreeGrafter"/>
</dbReference>
<keyword evidence="8 11" id="KW-0786">Thiamine pyrophosphate</keyword>
<organism evidence="15 16">
    <name type="scientific">Komagataeibacter europaeus NBRC 3261</name>
    <dbReference type="NCBI Taxonomy" id="1234669"/>
    <lineage>
        <taxon>Bacteria</taxon>
        <taxon>Pseudomonadati</taxon>
        <taxon>Pseudomonadota</taxon>
        <taxon>Alphaproteobacteria</taxon>
        <taxon>Acetobacterales</taxon>
        <taxon>Acetobacteraceae</taxon>
        <taxon>Komagataeibacter</taxon>
    </lineage>
</organism>
<dbReference type="InterPro" id="IPR047213">
    <property type="entry name" value="TPP_PYR_PDC_IPDC-like"/>
</dbReference>
<keyword evidence="5 10" id="KW-0479">Metal-binding</keyword>
<dbReference type="InterPro" id="IPR012001">
    <property type="entry name" value="Thiamin_PyroP_enz_TPP-bd_dom"/>
</dbReference>
<dbReference type="InterPro" id="IPR029061">
    <property type="entry name" value="THDP-binding"/>
</dbReference>
<keyword evidence="6" id="KW-0210">Decarboxylase</keyword>
<evidence type="ECO:0000256" key="7">
    <source>
        <dbReference type="ARBA" id="ARBA00022842"/>
    </source>
</evidence>
<evidence type="ECO:0000259" key="14">
    <source>
        <dbReference type="Pfam" id="PF02776"/>
    </source>
</evidence>
<feature type="binding site" evidence="10">
    <location>
        <position position="471"/>
    </location>
    <ligand>
        <name>Mg(2+)</name>
        <dbReference type="ChEBI" id="CHEBI:18420"/>
    </ligand>
</feature>
<evidence type="ECO:0000313" key="15">
    <source>
        <dbReference type="EMBL" id="GAN97375.1"/>
    </source>
</evidence>
<dbReference type="RefSeq" id="WP_010509054.1">
    <property type="nucleotide sequence ID" value="NZ_BANI01000149.1"/>
</dbReference>
<dbReference type="GO" id="GO:0000287">
    <property type="term" value="F:magnesium ion binding"/>
    <property type="evidence" value="ECO:0007669"/>
    <property type="project" value="InterPro"/>
</dbReference>
<evidence type="ECO:0000256" key="11">
    <source>
        <dbReference type="RuleBase" id="RU362132"/>
    </source>
</evidence>
<evidence type="ECO:0000259" key="12">
    <source>
        <dbReference type="Pfam" id="PF00205"/>
    </source>
</evidence>
<dbReference type="AlphaFoldDB" id="A0A0D6Q324"/>
<feature type="domain" description="Thiamine pyrophosphate enzyme TPP-binding" evidence="13">
    <location>
        <begin position="404"/>
        <end position="535"/>
    </location>
</feature>
<evidence type="ECO:0000256" key="10">
    <source>
        <dbReference type="PIRSR" id="PIRSR036565-2"/>
    </source>
</evidence>
<feature type="domain" description="Thiamine pyrophosphate enzyme N-terminal TPP-binding" evidence="14">
    <location>
        <begin position="4"/>
        <end position="109"/>
    </location>
</feature>
<evidence type="ECO:0000259" key="13">
    <source>
        <dbReference type="Pfam" id="PF02775"/>
    </source>
</evidence>
<dbReference type="InterPro" id="IPR029035">
    <property type="entry name" value="DHS-like_NAD/FAD-binding_dom"/>
</dbReference>
<dbReference type="EC" id="4.1.1.1" evidence="4"/>
<feature type="binding site" evidence="10">
    <location>
        <position position="442"/>
    </location>
    <ligand>
        <name>Mg(2+)</name>
        <dbReference type="ChEBI" id="CHEBI:18420"/>
    </ligand>
</feature>
<dbReference type="PROSITE" id="PS00187">
    <property type="entry name" value="TPP_ENZYMES"/>
    <property type="match status" value="1"/>
</dbReference>
<dbReference type="SUPFAM" id="SSF52518">
    <property type="entry name" value="Thiamin diphosphate-binding fold (THDP-binding)"/>
    <property type="match status" value="2"/>
</dbReference>
<feature type="binding site" evidence="10">
    <location>
        <position position="469"/>
    </location>
    <ligand>
        <name>Mg(2+)</name>
        <dbReference type="ChEBI" id="CHEBI:18420"/>
    </ligand>
</feature>